<dbReference type="HOGENOM" id="CLU_2558300_0_0_1"/>
<sequence length="82" mass="9135">MLFKPQMRFTSRKEPTSGGQGSEPKDNPSYPSFSFAGLGASRGVRITVMAAIGVLGTMETIFWTKALWRYLYPSTEVPKKDE</sequence>
<dbReference type="AlphaFoldDB" id="A0A0D2BHY7"/>
<dbReference type="OrthoDB" id="5231661at2759"/>
<reference evidence="2 3" key="1">
    <citation type="submission" date="2015-01" db="EMBL/GenBank/DDBJ databases">
        <title>The Genome Sequence of Exophiala spinifera CBS89968.</title>
        <authorList>
            <consortium name="The Broad Institute Genomics Platform"/>
            <person name="Cuomo C."/>
            <person name="de Hoog S."/>
            <person name="Gorbushina A."/>
            <person name="Stielow B."/>
            <person name="Teixiera M."/>
            <person name="Abouelleil A."/>
            <person name="Chapman S.B."/>
            <person name="Priest M."/>
            <person name="Young S.K."/>
            <person name="Wortman J."/>
            <person name="Nusbaum C."/>
            <person name="Birren B."/>
        </authorList>
    </citation>
    <scope>NUCLEOTIDE SEQUENCE [LARGE SCALE GENOMIC DNA]</scope>
    <source>
        <strain evidence="2 3">CBS 89968</strain>
    </source>
</reference>
<accession>A0A0D2BHY7</accession>
<proteinExistence type="predicted"/>
<keyword evidence="3" id="KW-1185">Reference proteome</keyword>
<name>A0A0D2BHY7_9EURO</name>
<dbReference type="Proteomes" id="UP000053328">
    <property type="component" value="Unassembled WGS sequence"/>
</dbReference>
<dbReference type="EMBL" id="KN847493">
    <property type="protein sequence ID" value="KIW18538.1"/>
    <property type="molecule type" value="Genomic_DNA"/>
</dbReference>
<protein>
    <submittedName>
        <fullName evidence="2">Uncharacterized protein</fullName>
    </submittedName>
</protein>
<dbReference type="GeneID" id="27329909"/>
<dbReference type="VEuPathDB" id="FungiDB:PV08_02826"/>
<feature type="region of interest" description="Disordered" evidence="1">
    <location>
        <begin position="1"/>
        <end position="30"/>
    </location>
</feature>
<evidence type="ECO:0000313" key="3">
    <source>
        <dbReference type="Proteomes" id="UP000053328"/>
    </source>
</evidence>
<gene>
    <name evidence="2" type="ORF">PV08_02826</name>
</gene>
<organism evidence="2 3">
    <name type="scientific">Exophiala spinifera</name>
    <dbReference type="NCBI Taxonomy" id="91928"/>
    <lineage>
        <taxon>Eukaryota</taxon>
        <taxon>Fungi</taxon>
        <taxon>Dikarya</taxon>
        <taxon>Ascomycota</taxon>
        <taxon>Pezizomycotina</taxon>
        <taxon>Eurotiomycetes</taxon>
        <taxon>Chaetothyriomycetidae</taxon>
        <taxon>Chaetothyriales</taxon>
        <taxon>Herpotrichiellaceae</taxon>
        <taxon>Exophiala</taxon>
    </lineage>
</organism>
<evidence type="ECO:0000256" key="1">
    <source>
        <dbReference type="SAM" id="MobiDB-lite"/>
    </source>
</evidence>
<evidence type="ECO:0000313" key="2">
    <source>
        <dbReference type="EMBL" id="KIW18538.1"/>
    </source>
</evidence>
<dbReference type="RefSeq" id="XP_016238754.1">
    <property type="nucleotide sequence ID" value="XM_016377184.1"/>
</dbReference>